<dbReference type="RefSeq" id="WP_061949125.1">
    <property type="nucleotide sequence ID" value="NZ_LTAO01000023.1"/>
</dbReference>
<dbReference type="PANTHER" id="PTHR46142">
    <property type="match status" value="1"/>
</dbReference>
<keyword evidence="3" id="KW-1185">Reference proteome</keyword>
<dbReference type="Pfam" id="PF00903">
    <property type="entry name" value="Glyoxalase"/>
    <property type="match status" value="1"/>
</dbReference>
<dbReference type="PANTHER" id="PTHR46142:SF3">
    <property type="entry name" value="F18B13.24 PROTEIN"/>
    <property type="match status" value="1"/>
</dbReference>
<accession>A0A162DDV1</accession>
<dbReference type="InterPro" id="IPR037523">
    <property type="entry name" value="VOC_core"/>
</dbReference>
<protein>
    <submittedName>
        <fullName evidence="2">Glyoxalase</fullName>
    </submittedName>
</protein>
<evidence type="ECO:0000259" key="1">
    <source>
        <dbReference type="PROSITE" id="PS51819"/>
    </source>
</evidence>
<gene>
    <name evidence="2" type="ORF">AZF04_07255</name>
</gene>
<feature type="domain" description="VOC" evidence="1">
    <location>
        <begin position="6"/>
        <end position="124"/>
    </location>
</feature>
<dbReference type="InterPro" id="IPR029068">
    <property type="entry name" value="Glyas_Bleomycin-R_OHBP_Dase"/>
</dbReference>
<dbReference type="STRING" id="519424.AZF04_07255"/>
<proteinExistence type="predicted"/>
<dbReference type="InterPro" id="IPR004360">
    <property type="entry name" value="Glyas_Fos-R_dOase_dom"/>
</dbReference>
<name>A0A162DDV1_9BACI</name>
<sequence>MLGKISLHHVSLNVKNLEQSKNFYQNIIGLKELERPNFGFPGAWYEIGSQQLHLIVEGDAYLEKSNDLNSKHDHFAIRVESYFNTLAYLKEKKLEVEENPMSASGFAQIFCKDPDGNLIEFHVERESYLKEKEQ</sequence>
<dbReference type="PROSITE" id="PS51819">
    <property type="entry name" value="VOC"/>
    <property type="match status" value="1"/>
</dbReference>
<dbReference type="EMBL" id="LTAO01000023">
    <property type="protein sequence ID" value="KYG29316.1"/>
    <property type="molecule type" value="Genomic_DNA"/>
</dbReference>
<dbReference type="OrthoDB" id="9800322at2"/>
<evidence type="ECO:0000313" key="2">
    <source>
        <dbReference type="EMBL" id="KYG29316.1"/>
    </source>
</evidence>
<dbReference type="Gene3D" id="3.10.180.10">
    <property type="entry name" value="2,3-Dihydroxybiphenyl 1,2-Dioxygenase, domain 1"/>
    <property type="match status" value="1"/>
</dbReference>
<dbReference type="Proteomes" id="UP000075806">
    <property type="component" value="Unassembled WGS sequence"/>
</dbReference>
<comment type="caution">
    <text evidence="2">The sequence shown here is derived from an EMBL/GenBank/DDBJ whole genome shotgun (WGS) entry which is preliminary data.</text>
</comment>
<dbReference type="AlphaFoldDB" id="A0A162DDV1"/>
<organism evidence="2 3">
    <name type="scientific">Alkalihalobacillus trypoxylicola</name>
    <dbReference type="NCBI Taxonomy" id="519424"/>
    <lineage>
        <taxon>Bacteria</taxon>
        <taxon>Bacillati</taxon>
        <taxon>Bacillota</taxon>
        <taxon>Bacilli</taxon>
        <taxon>Bacillales</taxon>
        <taxon>Bacillaceae</taxon>
        <taxon>Alkalihalobacillus</taxon>
    </lineage>
</organism>
<dbReference type="SUPFAM" id="SSF54593">
    <property type="entry name" value="Glyoxalase/Bleomycin resistance protein/Dihydroxybiphenyl dioxygenase"/>
    <property type="match status" value="1"/>
</dbReference>
<reference evidence="2" key="1">
    <citation type="submission" date="2016-02" db="EMBL/GenBank/DDBJ databases">
        <title>Genome sequence of Bacillus trypoxylicola KCTC 13244(T).</title>
        <authorList>
            <person name="Jeong H."/>
            <person name="Park S.-H."/>
            <person name="Choi S.-K."/>
        </authorList>
    </citation>
    <scope>NUCLEOTIDE SEQUENCE [LARGE SCALE GENOMIC DNA]</scope>
    <source>
        <strain evidence="2">KCTC 13244</strain>
    </source>
</reference>
<evidence type="ECO:0000313" key="3">
    <source>
        <dbReference type="Proteomes" id="UP000075806"/>
    </source>
</evidence>